<organism evidence="2 3">
    <name type="scientific">Streptomyces globisporus</name>
    <dbReference type="NCBI Taxonomy" id="1908"/>
    <lineage>
        <taxon>Bacteria</taxon>
        <taxon>Bacillati</taxon>
        <taxon>Actinomycetota</taxon>
        <taxon>Actinomycetes</taxon>
        <taxon>Kitasatosporales</taxon>
        <taxon>Streptomycetaceae</taxon>
        <taxon>Streptomyces</taxon>
    </lineage>
</organism>
<keyword evidence="1" id="KW-0812">Transmembrane</keyword>
<evidence type="ECO:0000313" key="3">
    <source>
        <dbReference type="Proteomes" id="UP000285596"/>
    </source>
</evidence>
<dbReference type="AlphaFoldDB" id="A0A423UVI0"/>
<protein>
    <submittedName>
        <fullName evidence="2">Uncharacterized protein</fullName>
    </submittedName>
</protein>
<reference evidence="2 3" key="1">
    <citation type="submission" date="2018-08" db="EMBL/GenBank/DDBJ databases">
        <title>Streptomyces globisporus 1912-4Crt, whole genome shotgun sequence.</title>
        <authorList>
            <person name="Matselyukh B."/>
        </authorList>
    </citation>
    <scope>NUCLEOTIDE SEQUENCE [LARGE SCALE GENOMIC DNA]</scope>
    <source>
        <strain evidence="2 3">1912-4Crt</strain>
    </source>
</reference>
<feature type="transmembrane region" description="Helical" evidence="1">
    <location>
        <begin position="41"/>
        <end position="58"/>
    </location>
</feature>
<sequence length="96" mass="9863">MGDRRSGTATPLTAVLTVAKAAPDRRMSQVFSIRSKRGERFVLAVVLIAAVLTGVLLVQGGRGLALVMAGAAVVAGVRLRAAGKRRGARGAGPDLR</sequence>
<dbReference type="EMBL" id="QWFA01000127">
    <property type="protein sequence ID" value="ROV66353.1"/>
    <property type="molecule type" value="Genomic_DNA"/>
</dbReference>
<evidence type="ECO:0000256" key="1">
    <source>
        <dbReference type="SAM" id="Phobius"/>
    </source>
</evidence>
<keyword evidence="1" id="KW-0472">Membrane</keyword>
<dbReference type="Proteomes" id="UP000285596">
    <property type="component" value="Unassembled WGS sequence"/>
</dbReference>
<keyword evidence="1" id="KW-1133">Transmembrane helix</keyword>
<feature type="transmembrane region" description="Helical" evidence="1">
    <location>
        <begin position="64"/>
        <end position="81"/>
    </location>
</feature>
<accession>A0A423UVI0</accession>
<gene>
    <name evidence="2" type="ORF">D3105_22505</name>
</gene>
<dbReference type="RefSeq" id="WP_118904872.1">
    <property type="nucleotide sequence ID" value="NZ_QWFA01000127.1"/>
</dbReference>
<proteinExistence type="predicted"/>
<evidence type="ECO:0000313" key="2">
    <source>
        <dbReference type="EMBL" id="ROV66353.1"/>
    </source>
</evidence>
<name>A0A423UVI0_STRGL</name>
<comment type="caution">
    <text evidence="2">The sequence shown here is derived from an EMBL/GenBank/DDBJ whole genome shotgun (WGS) entry which is preliminary data.</text>
</comment>